<evidence type="ECO:0000313" key="8">
    <source>
        <dbReference type="EMBL" id="GAO42593.1"/>
    </source>
</evidence>
<keyword evidence="9" id="KW-1185">Reference proteome</keyword>
<dbReference type="GO" id="GO:0005975">
    <property type="term" value="P:carbohydrate metabolic process"/>
    <property type="evidence" value="ECO:0007669"/>
    <property type="project" value="InterPro"/>
</dbReference>
<dbReference type="InterPro" id="IPR012338">
    <property type="entry name" value="Beta-lactam/transpept-like"/>
</dbReference>
<dbReference type="GO" id="GO:0046872">
    <property type="term" value="F:metal ion binding"/>
    <property type="evidence" value="ECO:0007669"/>
    <property type="project" value="UniProtKB-KW"/>
</dbReference>
<proteinExistence type="predicted"/>
<evidence type="ECO:0000256" key="2">
    <source>
        <dbReference type="ARBA" id="ARBA00022723"/>
    </source>
</evidence>
<keyword evidence="4" id="KW-0460">Magnesium</keyword>
<evidence type="ECO:0000313" key="9">
    <source>
        <dbReference type="Proteomes" id="UP000033121"/>
    </source>
</evidence>
<dbReference type="AlphaFoldDB" id="A0A0E9MYK9"/>
<dbReference type="Gene3D" id="3.20.20.370">
    <property type="entry name" value="Glycoside hydrolase/deacetylase"/>
    <property type="match status" value="1"/>
</dbReference>
<dbReference type="Gene3D" id="3.40.710.10">
    <property type="entry name" value="DD-peptidase/beta-lactamase superfamily"/>
    <property type="match status" value="1"/>
</dbReference>
<feature type="signal peptide" evidence="6">
    <location>
        <begin position="1"/>
        <end position="19"/>
    </location>
</feature>
<dbReference type="GO" id="GO:0016787">
    <property type="term" value="F:hydrolase activity"/>
    <property type="evidence" value="ECO:0007669"/>
    <property type="project" value="UniProtKB-KW"/>
</dbReference>
<dbReference type="Proteomes" id="UP000033121">
    <property type="component" value="Unassembled WGS sequence"/>
</dbReference>
<evidence type="ECO:0000259" key="7">
    <source>
        <dbReference type="Pfam" id="PF00144"/>
    </source>
</evidence>
<protein>
    <submittedName>
        <fullName evidence="8">Putative hydrolase</fullName>
    </submittedName>
</protein>
<evidence type="ECO:0000256" key="6">
    <source>
        <dbReference type="SAM" id="SignalP"/>
    </source>
</evidence>
<comment type="caution">
    <text evidence="8">The sequence shown here is derived from an EMBL/GenBank/DDBJ whole genome shotgun (WGS) entry which is preliminary data.</text>
</comment>
<organism evidence="8 9">
    <name type="scientific">Flavihumibacter petaseus NBRC 106054</name>
    <dbReference type="NCBI Taxonomy" id="1220578"/>
    <lineage>
        <taxon>Bacteria</taxon>
        <taxon>Pseudomonadati</taxon>
        <taxon>Bacteroidota</taxon>
        <taxon>Chitinophagia</taxon>
        <taxon>Chitinophagales</taxon>
        <taxon>Chitinophagaceae</taxon>
        <taxon>Flavihumibacter</taxon>
    </lineage>
</organism>
<dbReference type="EMBL" id="BBWV01000001">
    <property type="protein sequence ID" value="GAO42593.1"/>
    <property type="molecule type" value="Genomic_DNA"/>
</dbReference>
<keyword evidence="2" id="KW-0479">Metal-binding</keyword>
<keyword evidence="5" id="KW-0119">Carbohydrate metabolism</keyword>
<evidence type="ECO:0000256" key="3">
    <source>
        <dbReference type="ARBA" id="ARBA00022801"/>
    </source>
</evidence>
<dbReference type="PANTHER" id="PTHR43283">
    <property type="entry name" value="BETA-LACTAMASE-RELATED"/>
    <property type="match status" value="1"/>
</dbReference>
<feature type="domain" description="Beta-lactamase-related" evidence="7">
    <location>
        <begin position="54"/>
        <end position="323"/>
    </location>
</feature>
<reference evidence="8 9" key="1">
    <citation type="submission" date="2015-04" db="EMBL/GenBank/DDBJ databases">
        <title>Whole genome shotgun sequence of Flavihumibacter petaseus NBRC 106054.</title>
        <authorList>
            <person name="Miyazawa S."/>
            <person name="Hosoyama A."/>
            <person name="Hashimoto M."/>
            <person name="Noguchi M."/>
            <person name="Tsuchikane K."/>
            <person name="Ohji S."/>
            <person name="Yamazoe A."/>
            <person name="Ichikawa N."/>
            <person name="Kimura A."/>
            <person name="Fujita N."/>
        </authorList>
    </citation>
    <scope>NUCLEOTIDE SEQUENCE [LARGE SCALE GENOMIC DNA]</scope>
    <source>
        <strain evidence="8 9">NBRC 106054</strain>
    </source>
</reference>
<dbReference type="PANTHER" id="PTHR43283:SF7">
    <property type="entry name" value="BETA-LACTAMASE-RELATED DOMAIN-CONTAINING PROTEIN"/>
    <property type="match status" value="1"/>
</dbReference>
<dbReference type="Pfam" id="PF00144">
    <property type="entry name" value="Beta-lactamase"/>
    <property type="match status" value="1"/>
</dbReference>
<dbReference type="SUPFAM" id="SSF88713">
    <property type="entry name" value="Glycoside hydrolase/deacetylase"/>
    <property type="match status" value="1"/>
</dbReference>
<evidence type="ECO:0000256" key="4">
    <source>
        <dbReference type="ARBA" id="ARBA00022842"/>
    </source>
</evidence>
<comment type="cofactor">
    <cofactor evidence="1">
        <name>Mg(2+)</name>
        <dbReference type="ChEBI" id="CHEBI:18420"/>
    </cofactor>
</comment>
<gene>
    <name evidence="8" type="ORF">FPE01S_01_16080</name>
</gene>
<dbReference type="InterPro" id="IPR050789">
    <property type="entry name" value="Diverse_Enzym_Activities"/>
</dbReference>
<dbReference type="SUPFAM" id="SSF56601">
    <property type="entry name" value="beta-lactamase/transpeptidase-like"/>
    <property type="match status" value="1"/>
</dbReference>
<evidence type="ECO:0000256" key="5">
    <source>
        <dbReference type="ARBA" id="ARBA00023277"/>
    </source>
</evidence>
<dbReference type="RefSeq" id="WP_052955604.1">
    <property type="nucleotide sequence ID" value="NZ_BBWV01000001.1"/>
</dbReference>
<dbReference type="OrthoDB" id="1185352at2"/>
<dbReference type="STRING" id="1220578.FPE01S_01_16080"/>
<keyword evidence="6" id="KW-0732">Signal</keyword>
<dbReference type="InterPro" id="IPR011330">
    <property type="entry name" value="Glyco_hydro/deAcase_b/a-brl"/>
</dbReference>
<feature type="chain" id="PRO_5002429683" evidence="6">
    <location>
        <begin position="20"/>
        <end position="783"/>
    </location>
</feature>
<keyword evidence="3 8" id="KW-0378">Hydrolase</keyword>
<dbReference type="InterPro" id="IPR001466">
    <property type="entry name" value="Beta-lactam-related"/>
</dbReference>
<dbReference type="InterPro" id="IPR006879">
    <property type="entry name" value="YdjC-like"/>
</dbReference>
<accession>A0A0E9MYK9</accession>
<evidence type="ECO:0000256" key="1">
    <source>
        <dbReference type="ARBA" id="ARBA00001946"/>
    </source>
</evidence>
<dbReference type="Pfam" id="PF04794">
    <property type="entry name" value="YdjC"/>
    <property type="match status" value="1"/>
</dbReference>
<name>A0A0E9MYK9_9BACT</name>
<sequence>MKYLMIAIAVLGNISLLSAQTSLPRSTPEAEGVASADISRLLDAMEGSTHQFHSLMILRHGKVITEGWWKPYDKDLVHTMYSVSKSFTATAIGFLVAEKKITVDDKVISFFPDDLPDTVSVNLKSLRIRDLLTMSVGHATEPTFATVSNDNWVKAFLAWPVQYMPGSKFLYNSLATYMLSAIVQKVTREQLLTYLQPRLFTPLGITGIDWETDSRGINTGGWGLRLKTEDMAKFGQLFLQKGQWQGKQILPVSWVTEATTRKIWQDPDAPSSRKDSSDWLQGYCYQMWRGRHNSFRGDGAFGQYILLLPDQDAVVIITSETANMQGELNLIWQYLLPAFREGKLKPAKKEHQALQKRLQHLSVKAEGITGTDGNETEKRINGKQFGIISAQRGFDSISISFSGNRCLVRFCTDSAVHPVIFGKDSWEKGATTRRGPYLVEHARNNRAAYPPMRIAGNYHWQSANTLDLNILYYESPHTETIRCHFQGDDLVLEDISSFDKQHPKNLTAIAITRRTNPPRLIIRGDDMGYSHSGNLALMQCYEKGVETSIEVIAASPWFPEAARMLSAQPNVEVGLHFAITSEWDNVKWRPLTTAASLRDEDGYFYPMLWTNKNYPGQAVKDNPWKLEDVEKELRAQIELVKKYVPRVNHISGHMGSQNLSTDVARVVKKLAAEYGLDAADFPVNKPLLYFPADLGGLRGDAKIDAFLKGLDALEEGRTYLFVEHPGLDNEELRAIHHIGYEDVAADRQGITDLYTDPRVKKAIVQKGILLTGYLPKKQAYEAK</sequence>